<evidence type="ECO:0000256" key="1">
    <source>
        <dbReference type="SAM" id="Phobius"/>
    </source>
</evidence>
<feature type="transmembrane region" description="Helical" evidence="1">
    <location>
        <begin position="65"/>
        <end position="88"/>
    </location>
</feature>
<feature type="transmembrane region" description="Helical" evidence="1">
    <location>
        <begin position="40"/>
        <end position="58"/>
    </location>
</feature>
<reference evidence="3 4" key="2">
    <citation type="submission" date="2019-02" db="EMBL/GenBank/DDBJ databases">
        <title>Draft Genome Sequences of Six Type Strains of the Genus Massilia.</title>
        <authorList>
            <person name="Miess H."/>
            <person name="Frediansyhah A."/>
            <person name="Gross H."/>
        </authorList>
    </citation>
    <scope>NUCLEOTIDE SEQUENCE [LARGE SCALE GENOMIC DNA]</scope>
    <source>
        <strain evidence="3 4">DSM 17472</strain>
    </source>
</reference>
<dbReference type="EMBL" id="CP036401">
    <property type="protein sequence ID" value="QBI03522.1"/>
    <property type="molecule type" value="Genomic_DNA"/>
</dbReference>
<dbReference type="Proteomes" id="UP000292307">
    <property type="component" value="Chromosome"/>
</dbReference>
<keyword evidence="1" id="KW-1133">Transmembrane helix</keyword>
<dbReference type="Proteomes" id="UP000628442">
    <property type="component" value="Unassembled WGS sequence"/>
</dbReference>
<keyword evidence="1" id="KW-0812">Transmembrane</keyword>
<proteinExistence type="predicted"/>
<evidence type="ECO:0000313" key="5">
    <source>
        <dbReference type="Proteomes" id="UP000628442"/>
    </source>
</evidence>
<evidence type="ECO:0000313" key="2">
    <source>
        <dbReference type="EMBL" id="GGY50711.1"/>
    </source>
</evidence>
<sequence>MRILQMILFVAVFLAVLCGPVVLAARKLERRGFPGARRWLRVIVPAQLVVALSTIVLADELGEHALPLLIVVTTIATSVLGAAALWLMRALCPARLL</sequence>
<evidence type="ECO:0000313" key="3">
    <source>
        <dbReference type="EMBL" id="QBI03522.1"/>
    </source>
</evidence>
<dbReference type="AlphaFoldDB" id="A0A411X3S6"/>
<dbReference type="EMBL" id="BMWV01000008">
    <property type="protein sequence ID" value="GGY50711.1"/>
    <property type="molecule type" value="Genomic_DNA"/>
</dbReference>
<keyword evidence="4" id="KW-1185">Reference proteome</keyword>
<keyword evidence="1" id="KW-0472">Membrane</keyword>
<protein>
    <submittedName>
        <fullName evidence="2">Uncharacterized protein</fullName>
    </submittedName>
</protein>
<evidence type="ECO:0000313" key="4">
    <source>
        <dbReference type="Proteomes" id="UP000292307"/>
    </source>
</evidence>
<dbReference type="RefSeq" id="WP_131147620.1">
    <property type="nucleotide sequence ID" value="NZ_BMWV01000008.1"/>
</dbReference>
<name>A0A411X3S6_9BURK</name>
<gene>
    <name evidence="3" type="ORF">EYF70_23875</name>
    <name evidence="2" type="ORF">GCM10007387_36290</name>
</gene>
<reference evidence="2" key="3">
    <citation type="submission" date="2022-12" db="EMBL/GenBank/DDBJ databases">
        <authorList>
            <person name="Sun Q."/>
            <person name="Kim S."/>
        </authorList>
    </citation>
    <scope>NUCLEOTIDE SEQUENCE</scope>
    <source>
        <strain evidence="2">KCTC 12343</strain>
    </source>
</reference>
<accession>A0A411X3S6</accession>
<dbReference type="OrthoDB" id="5955115at2"/>
<organism evidence="2 5">
    <name type="scientific">Pseudoduganella albidiflava</name>
    <dbReference type="NCBI Taxonomy" id="321983"/>
    <lineage>
        <taxon>Bacteria</taxon>
        <taxon>Pseudomonadati</taxon>
        <taxon>Pseudomonadota</taxon>
        <taxon>Betaproteobacteria</taxon>
        <taxon>Burkholderiales</taxon>
        <taxon>Oxalobacteraceae</taxon>
        <taxon>Telluria group</taxon>
        <taxon>Pseudoduganella</taxon>
    </lineage>
</organism>
<reference evidence="2" key="1">
    <citation type="journal article" date="2014" name="Int. J. Syst. Evol. Microbiol.">
        <title>Complete genome sequence of Corynebacterium casei LMG S-19264T (=DSM 44701T), isolated from a smear-ripened cheese.</title>
        <authorList>
            <consortium name="US DOE Joint Genome Institute (JGI-PGF)"/>
            <person name="Walter F."/>
            <person name="Albersmeier A."/>
            <person name="Kalinowski J."/>
            <person name="Ruckert C."/>
        </authorList>
    </citation>
    <scope>NUCLEOTIDE SEQUENCE</scope>
    <source>
        <strain evidence="2">KCTC 12343</strain>
    </source>
</reference>